<proteinExistence type="predicted"/>
<protein>
    <submittedName>
        <fullName evidence="1">Uncharacterized protein</fullName>
    </submittedName>
</protein>
<name>A0AAI9FXT0_STEMA</name>
<accession>A0AAI9FXT0</accession>
<reference evidence="1" key="1">
    <citation type="submission" date="2022-07" db="EMBL/GenBank/DDBJ databases">
        <authorList>
            <consortium name="Clinical and Environmental Microbiology Branch: Whole genome sequencing antimicrobial resistance pathogens in the healthcare setting"/>
        </authorList>
    </citation>
    <scope>NUCLEOTIDE SEQUENCE</scope>
    <source>
        <strain evidence="1">Stenotrophomonas_maltophilia_2021CK-00905</strain>
    </source>
</reference>
<comment type="caution">
    <text evidence="1">The sequence shown here is derived from an EMBL/GenBank/DDBJ whole genome shotgun (WGS) entry which is preliminary data.</text>
</comment>
<organism evidence="1 2">
    <name type="scientific">Stenotrophomonas maltophilia</name>
    <name type="common">Pseudomonas maltophilia</name>
    <name type="synonym">Xanthomonas maltophilia</name>
    <dbReference type="NCBI Taxonomy" id="40324"/>
    <lineage>
        <taxon>Bacteria</taxon>
        <taxon>Pseudomonadati</taxon>
        <taxon>Pseudomonadota</taxon>
        <taxon>Gammaproteobacteria</taxon>
        <taxon>Lysobacterales</taxon>
        <taxon>Lysobacteraceae</taxon>
        <taxon>Stenotrophomonas</taxon>
        <taxon>Stenotrophomonas maltophilia group</taxon>
    </lineage>
</organism>
<dbReference type="Proteomes" id="UP001214521">
    <property type="component" value="Unassembled WGS sequence"/>
</dbReference>
<dbReference type="AlphaFoldDB" id="A0AAI9FXT0"/>
<evidence type="ECO:0000313" key="2">
    <source>
        <dbReference type="Proteomes" id="UP001214521"/>
    </source>
</evidence>
<gene>
    <name evidence="1" type="ORF">QEK83_000096</name>
</gene>
<sequence>MISVIAFFDRLLICLIVACGVRAVQLFLSVKPKKAGDIFDSAVMYNSHFNNSASGILKSAANVAGFEVIRDAFLYNAAFNLDVETSIELVNSGVLDRCWDIECLLFELSVWCKRQSEIESLMAAIIRRRWNVSHLKVLNQLTRPPLENGASAVHNVLRIMQKNGYDFHGGLPVAPETFFHPNPSPGLISDLIEWGVYVERPTEHGLSEMAAHINSEIDEGERRIAERDAANIVQALADAGLTQDDTPKPKRKM</sequence>
<evidence type="ECO:0000313" key="1">
    <source>
        <dbReference type="EMBL" id="EKT4439503.1"/>
    </source>
</evidence>
<dbReference type="EMBL" id="ABLOMU010000001">
    <property type="protein sequence ID" value="EKT4439503.1"/>
    <property type="molecule type" value="Genomic_DNA"/>
</dbReference>